<feature type="transmembrane region" description="Helical" evidence="7">
    <location>
        <begin position="91"/>
        <end position="116"/>
    </location>
</feature>
<keyword evidence="5 7" id="KW-1133">Transmembrane helix</keyword>
<dbReference type="EMBL" id="SHKL01000001">
    <property type="protein sequence ID" value="RZT87924.1"/>
    <property type="molecule type" value="Genomic_DNA"/>
</dbReference>
<evidence type="ECO:0000256" key="7">
    <source>
        <dbReference type="SAM" id="Phobius"/>
    </source>
</evidence>
<feature type="transmembrane region" description="Helical" evidence="7">
    <location>
        <begin position="290"/>
        <end position="311"/>
    </location>
</feature>
<evidence type="ECO:0000256" key="1">
    <source>
        <dbReference type="ARBA" id="ARBA00004651"/>
    </source>
</evidence>
<feature type="transmembrane region" description="Helical" evidence="7">
    <location>
        <begin position="178"/>
        <end position="200"/>
    </location>
</feature>
<dbReference type="Proteomes" id="UP000291591">
    <property type="component" value="Unassembled WGS sequence"/>
</dbReference>
<feature type="transmembrane region" description="Helical" evidence="7">
    <location>
        <begin position="20"/>
        <end position="43"/>
    </location>
</feature>
<keyword evidence="9" id="KW-1185">Reference proteome</keyword>
<evidence type="ECO:0000256" key="2">
    <source>
        <dbReference type="ARBA" id="ARBA00007430"/>
    </source>
</evidence>
<evidence type="ECO:0000256" key="5">
    <source>
        <dbReference type="ARBA" id="ARBA00022989"/>
    </source>
</evidence>
<feature type="transmembrane region" description="Helical" evidence="7">
    <location>
        <begin position="383"/>
        <end position="404"/>
    </location>
</feature>
<keyword evidence="4 7" id="KW-0812">Transmembrane</keyword>
<dbReference type="RefSeq" id="WP_207223640.1">
    <property type="nucleotide sequence ID" value="NZ_SHKL01000001.1"/>
</dbReference>
<dbReference type="InterPro" id="IPR050833">
    <property type="entry name" value="Poly_Biosynth_Transport"/>
</dbReference>
<evidence type="ECO:0000313" key="9">
    <source>
        <dbReference type="Proteomes" id="UP000291591"/>
    </source>
</evidence>
<evidence type="ECO:0000313" key="8">
    <source>
        <dbReference type="EMBL" id="RZT87924.1"/>
    </source>
</evidence>
<reference evidence="8 9" key="1">
    <citation type="submission" date="2019-02" db="EMBL/GenBank/DDBJ databases">
        <title>Sequencing the genomes of 1000 actinobacteria strains.</title>
        <authorList>
            <person name="Klenk H.-P."/>
        </authorList>
    </citation>
    <scope>NUCLEOTIDE SEQUENCE [LARGE SCALE GENOMIC DNA]</scope>
    <source>
        <strain evidence="8 9">DSM 45779</strain>
    </source>
</reference>
<evidence type="ECO:0000256" key="3">
    <source>
        <dbReference type="ARBA" id="ARBA00022475"/>
    </source>
</evidence>
<dbReference type="AlphaFoldDB" id="A0A4Q7V352"/>
<organism evidence="8 9">
    <name type="scientific">Pseudonocardia sediminis</name>
    <dbReference type="NCBI Taxonomy" id="1397368"/>
    <lineage>
        <taxon>Bacteria</taxon>
        <taxon>Bacillati</taxon>
        <taxon>Actinomycetota</taxon>
        <taxon>Actinomycetes</taxon>
        <taxon>Pseudonocardiales</taxon>
        <taxon>Pseudonocardiaceae</taxon>
        <taxon>Pseudonocardia</taxon>
    </lineage>
</organism>
<keyword evidence="3" id="KW-1003">Cell membrane</keyword>
<name>A0A4Q7V352_PSEST</name>
<comment type="caution">
    <text evidence="8">The sequence shown here is derived from an EMBL/GenBank/DDBJ whole genome shotgun (WGS) entry which is preliminary data.</text>
</comment>
<evidence type="ECO:0000256" key="4">
    <source>
        <dbReference type="ARBA" id="ARBA00022692"/>
    </source>
</evidence>
<dbReference type="Pfam" id="PF13440">
    <property type="entry name" value="Polysacc_synt_3"/>
    <property type="match status" value="1"/>
</dbReference>
<dbReference type="PANTHER" id="PTHR30250:SF10">
    <property type="entry name" value="LIPOPOLYSACCHARIDE BIOSYNTHESIS PROTEIN WZXC"/>
    <property type="match status" value="1"/>
</dbReference>
<evidence type="ECO:0000256" key="6">
    <source>
        <dbReference type="ARBA" id="ARBA00023136"/>
    </source>
</evidence>
<comment type="subcellular location">
    <subcellularLocation>
        <location evidence="1">Cell membrane</location>
        <topology evidence="1">Multi-pass membrane protein</topology>
    </subcellularLocation>
</comment>
<feature type="transmembrane region" description="Helical" evidence="7">
    <location>
        <begin position="449"/>
        <end position="469"/>
    </location>
</feature>
<feature type="transmembrane region" description="Helical" evidence="7">
    <location>
        <begin position="220"/>
        <end position="239"/>
    </location>
</feature>
<feature type="transmembrane region" description="Helical" evidence="7">
    <location>
        <begin position="259"/>
        <end position="278"/>
    </location>
</feature>
<sequence>MAAPEEGAAGIGASATRGSLWLGLVNLLAKGSQVVLTVVLAGFLTEGELGLVTVAVALVNVGQVVQSMGVFDIVSRTARDPARMAGTMMTISVGIGVVLAAAGVLLAAPIAALLGAPAAAGLIRIAALSLPFTAAAGVQMGLMHRDLQFSRRLIPDGGSALVSTTVTIVLAATGHGAASLAIGLLCGAVLQPLLGVAVGVRIRPGWDAGAAMEALRWTRVVGPGAVIAILLINVDYPAVSRVLGPDAVGVYSLAFRIAWAPYVMVALVLGAVSFPVYARLRREGGELRPAVSRFVRALLVLAGAPYVIAAVMSDRVVVLDERWAPAGPVLVVLCGYGIGFALQYMLQEVVRAVDKPGAYLVLQVAHLVLLLVGLVVLTPYGVMAAAMAQFVAVWIVVPPALLVLHRAGALPQAGPVFRTVGGLVLAAGACLLVRWGTDQVALLADPTSYLGLVVDGLLMAAAFLAVMALTNRDLIRDLRHLRAG</sequence>
<keyword evidence="6 7" id="KW-0472">Membrane</keyword>
<accession>A0A4Q7V352</accession>
<proteinExistence type="inferred from homology"/>
<dbReference type="GO" id="GO:0005886">
    <property type="term" value="C:plasma membrane"/>
    <property type="evidence" value="ECO:0007669"/>
    <property type="project" value="UniProtKB-SubCell"/>
</dbReference>
<gene>
    <name evidence="8" type="ORF">EV383_4856</name>
</gene>
<feature type="transmembrane region" description="Helical" evidence="7">
    <location>
        <begin position="323"/>
        <end position="346"/>
    </location>
</feature>
<feature type="transmembrane region" description="Helical" evidence="7">
    <location>
        <begin position="416"/>
        <end position="437"/>
    </location>
</feature>
<protein>
    <submittedName>
        <fullName evidence="8">PST family polysaccharide transporter</fullName>
    </submittedName>
</protein>
<dbReference type="PANTHER" id="PTHR30250">
    <property type="entry name" value="PST FAMILY PREDICTED COLANIC ACID TRANSPORTER"/>
    <property type="match status" value="1"/>
</dbReference>
<feature type="transmembrane region" description="Helical" evidence="7">
    <location>
        <begin position="49"/>
        <end position="71"/>
    </location>
</feature>
<feature type="transmembrane region" description="Helical" evidence="7">
    <location>
        <begin position="358"/>
        <end position="377"/>
    </location>
</feature>
<comment type="similarity">
    <text evidence="2">Belongs to the polysaccharide synthase family.</text>
</comment>
<feature type="transmembrane region" description="Helical" evidence="7">
    <location>
        <begin position="122"/>
        <end position="141"/>
    </location>
</feature>